<accession>B8BDM9</accession>
<sequence>MGGITSGRIENLGKEIGKGKLHPSLSLAVAVGGGDGSAQGRGEGGARVNTVAVITVEVGEAEEGKGKGDRRRRACVERKEARRPAVSAHKEGGDGEAGELARSLGPSCFLSTLRSFRCVTPSPGLYQQARAARSGRGTRAGYLPSLPFLPA</sequence>
<name>B8BDM9_ORYSI</name>
<dbReference type="Proteomes" id="UP000007015">
    <property type="component" value="Chromosome 9"/>
</dbReference>
<gene>
    <name evidence="2" type="ORF">OsI_30628</name>
</gene>
<proteinExistence type="predicted"/>
<protein>
    <submittedName>
        <fullName evidence="2">Uncharacterized protein</fullName>
    </submittedName>
</protein>
<reference evidence="2 3" key="1">
    <citation type="journal article" date="2005" name="PLoS Biol.">
        <title>The genomes of Oryza sativa: a history of duplications.</title>
        <authorList>
            <person name="Yu J."/>
            <person name="Wang J."/>
            <person name="Lin W."/>
            <person name="Li S."/>
            <person name="Li H."/>
            <person name="Zhou J."/>
            <person name="Ni P."/>
            <person name="Dong W."/>
            <person name="Hu S."/>
            <person name="Zeng C."/>
            <person name="Zhang J."/>
            <person name="Zhang Y."/>
            <person name="Li R."/>
            <person name="Xu Z."/>
            <person name="Li S."/>
            <person name="Li X."/>
            <person name="Zheng H."/>
            <person name="Cong L."/>
            <person name="Lin L."/>
            <person name="Yin J."/>
            <person name="Geng J."/>
            <person name="Li G."/>
            <person name="Shi J."/>
            <person name="Liu J."/>
            <person name="Lv H."/>
            <person name="Li J."/>
            <person name="Wang J."/>
            <person name="Deng Y."/>
            <person name="Ran L."/>
            <person name="Shi X."/>
            <person name="Wang X."/>
            <person name="Wu Q."/>
            <person name="Li C."/>
            <person name="Ren X."/>
            <person name="Wang J."/>
            <person name="Wang X."/>
            <person name="Li D."/>
            <person name="Liu D."/>
            <person name="Zhang X."/>
            <person name="Ji Z."/>
            <person name="Zhao W."/>
            <person name="Sun Y."/>
            <person name="Zhang Z."/>
            <person name="Bao J."/>
            <person name="Han Y."/>
            <person name="Dong L."/>
            <person name="Ji J."/>
            <person name="Chen P."/>
            <person name="Wu S."/>
            <person name="Liu J."/>
            <person name="Xiao Y."/>
            <person name="Bu D."/>
            <person name="Tan J."/>
            <person name="Yang L."/>
            <person name="Ye C."/>
            <person name="Zhang J."/>
            <person name="Xu J."/>
            <person name="Zhou Y."/>
            <person name="Yu Y."/>
            <person name="Zhang B."/>
            <person name="Zhuang S."/>
            <person name="Wei H."/>
            <person name="Liu B."/>
            <person name="Lei M."/>
            <person name="Yu H."/>
            <person name="Li Y."/>
            <person name="Xu H."/>
            <person name="Wei S."/>
            <person name="He X."/>
            <person name="Fang L."/>
            <person name="Zhang Z."/>
            <person name="Zhang Y."/>
            <person name="Huang X."/>
            <person name="Su Z."/>
            <person name="Tong W."/>
            <person name="Li J."/>
            <person name="Tong Z."/>
            <person name="Li S."/>
            <person name="Ye J."/>
            <person name="Wang L."/>
            <person name="Fang L."/>
            <person name="Lei T."/>
            <person name="Chen C."/>
            <person name="Chen H."/>
            <person name="Xu Z."/>
            <person name="Li H."/>
            <person name="Huang H."/>
            <person name="Zhang F."/>
            <person name="Xu H."/>
            <person name="Li N."/>
            <person name="Zhao C."/>
            <person name="Li S."/>
            <person name="Dong L."/>
            <person name="Huang Y."/>
            <person name="Li L."/>
            <person name="Xi Y."/>
            <person name="Qi Q."/>
            <person name="Li W."/>
            <person name="Zhang B."/>
            <person name="Hu W."/>
            <person name="Zhang Y."/>
            <person name="Tian X."/>
            <person name="Jiao Y."/>
            <person name="Liang X."/>
            <person name="Jin J."/>
            <person name="Gao L."/>
            <person name="Zheng W."/>
            <person name="Hao B."/>
            <person name="Liu S."/>
            <person name="Wang W."/>
            <person name="Yuan L."/>
            <person name="Cao M."/>
            <person name="McDermott J."/>
            <person name="Samudrala R."/>
            <person name="Wang J."/>
            <person name="Wong G.K."/>
            <person name="Yang H."/>
        </authorList>
    </citation>
    <scope>NUCLEOTIDE SEQUENCE [LARGE SCALE GENOMIC DNA]</scope>
    <source>
        <strain evidence="3">cv. 93-11</strain>
    </source>
</reference>
<organism evidence="2 3">
    <name type="scientific">Oryza sativa subsp. indica</name>
    <name type="common">Rice</name>
    <dbReference type="NCBI Taxonomy" id="39946"/>
    <lineage>
        <taxon>Eukaryota</taxon>
        <taxon>Viridiplantae</taxon>
        <taxon>Streptophyta</taxon>
        <taxon>Embryophyta</taxon>
        <taxon>Tracheophyta</taxon>
        <taxon>Spermatophyta</taxon>
        <taxon>Magnoliopsida</taxon>
        <taxon>Liliopsida</taxon>
        <taxon>Poales</taxon>
        <taxon>Poaceae</taxon>
        <taxon>BOP clade</taxon>
        <taxon>Oryzoideae</taxon>
        <taxon>Oryzeae</taxon>
        <taxon>Oryzinae</taxon>
        <taxon>Oryza</taxon>
        <taxon>Oryza sativa</taxon>
    </lineage>
</organism>
<dbReference type="HOGENOM" id="CLU_1734514_0_0_1"/>
<evidence type="ECO:0000256" key="1">
    <source>
        <dbReference type="SAM" id="MobiDB-lite"/>
    </source>
</evidence>
<evidence type="ECO:0000313" key="2">
    <source>
        <dbReference type="EMBL" id="EEC84217.1"/>
    </source>
</evidence>
<dbReference type="Gramene" id="BGIOSGA030118-TA">
    <property type="protein sequence ID" value="BGIOSGA030118-PA"/>
    <property type="gene ID" value="BGIOSGA030118"/>
</dbReference>
<feature type="region of interest" description="Disordered" evidence="1">
    <location>
        <begin position="61"/>
        <end position="100"/>
    </location>
</feature>
<keyword evidence="3" id="KW-1185">Reference proteome</keyword>
<dbReference type="AlphaFoldDB" id="B8BDM9"/>
<feature type="compositionally biased region" description="Basic and acidic residues" evidence="1">
    <location>
        <begin position="74"/>
        <end position="93"/>
    </location>
</feature>
<dbReference type="EMBL" id="CM000134">
    <property type="protein sequence ID" value="EEC84217.1"/>
    <property type="molecule type" value="Genomic_DNA"/>
</dbReference>
<evidence type="ECO:0000313" key="3">
    <source>
        <dbReference type="Proteomes" id="UP000007015"/>
    </source>
</evidence>